<keyword evidence="2" id="KW-1185">Reference proteome</keyword>
<dbReference type="RefSeq" id="WP_119931459.1">
    <property type="nucleotide sequence ID" value="NZ_QZEY01000026.1"/>
</dbReference>
<comment type="caution">
    <text evidence="1">The sequence shown here is derived from an EMBL/GenBank/DDBJ whole genome shotgun (WGS) entry which is preliminary data.</text>
</comment>
<evidence type="ECO:0000313" key="2">
    <source>
        <dbReference type="Proteomes" id="UP000265768"/>
    </source>
</evidence>
<dbReference type="AlphaFoldDB" id="A0A3A4API2"/>
<proteinExistence type="predicted"/>
<gene>
    <name evidence="1" type="ORF">D5H75_37925</name>
</gene>
<protein>
    <submittedName>
        <fullName evidence="1">Uncharacterized protein</fullName>
    </submittedName>
</protein>
<dbReference type="EMBL" id="QZEY01000026">
    <property type="protein sequence ID" value="RJL21249.1"/>
    <property type="molecule type" value="Genomic_DNA"/>
</dbReference>
<dbReference type="Proteomes" id="UP000265768">
    <property type="component" value="Unassembled WGS sequence"/>
</dbReference>
<reference evidence="1 2" key="1">
    <citation type="submission" date="2018-09" db="EMBL/GenBank/DDBJ databases">
        <title>YIM 75507 draft genome.</title>
        <authorList>
            <person name="Tang S."/>
            <person name="Feng Y."/>
        </authorList>
    </citation>
    <scope>NUCLEOTIDE SEQUENCE [LARGE SCALE GENOMIC DNA]</scope>
    <source>
        <strain evidence="1 2">YIM 75507</strain>
    </source>
</reference>
<sequence length="168" mass="18202">MLTVINVISCVLFLVLAVLLAVGDRLWAAGSRVFAGVDAPPADAITAQVVTGEVESARAHPSGGHVRLTLRLREARIIESYPGMPERARRVPRTRVEVRLPVAWFESRVPPVLWRDGVRVCLRWTAAARGRGRVEFFHLADDTGEGVVFQPGVAAGRMPSAASCRLAA</sequence>
<name>A0A3A4API2_9ACTN</name>
<organism evidence="1 2">
    <name type="scientific">Bailinhaonella thermotolerans</name>
    <dbReference type="NCBI Taxonomy" id="1070861"/>
    <lineage>
        <taxon>Bacteria</taxon>
        <taxon>Bacillati</taxon>
        <taxon>Actinomycetota</taxon>
        <taxon>Actinomycetes</taxon>
        <taxon>Streptosporangiales</taxon>
        <taxon>Streptosporangiaceae</taxon>
        <taxon>Bailinhaonella</taxon>
    </lineage>
</organism>
<evidence type="ECO:0000313" key="1">
    <source>
        <dbReference type="EMBL" id="RJL21249.1"/>
    </source>
</evidence>
<accession>A0A3A4API2</accession>